<feature type="domain" description="Zinc-ribbon" evidence="2">
    <location>
        <begin position="121"/>
        <end position="142"/>
    </location>
</feature>
<feature type="transmembrane region" description="Helical" evidence="1">
    <location>
        <begin position="20"/>
        <end position="52"/>
    </location>
</feature>
<dbReference type="AlphaFoldDB" id="A0A7C0Y0M1"/>
<comment type="caution">
    <text evidence="3">The sequence shown here is derived from an EMBL/GenBank/DDBJ whole genome shotgun (WGS) entry which is preliminary data.</text>
</comment>
<organism evidence="3">
    <name type="scientific">Thermococcus litoralis</name>
    <dbReference type="NCBI Taxonomy" id="2265"/>
    <lineage>
        <taxon>Archaea</taxon>
        <taxon>Methanobacteriati</taxon>
        <taxon>Methanobacteriota</taxon>
        <taxon>Thermococci</taxon>
        <taxon>Thermococcales</taxon>
        <taxon>Thermococcaceae</taxon>
        <taxon>Thermococcus</taxon>
    </lineage>
</organism>
<keyword evidence="1" id="KW-1133">Transmembrane helix</keyword>
<dbReference type="EMBL" id="DQYG01000050">
    <property type="protein sequence ID" value="HDD31230.1"/>
    <property type="molecule type" value="Genomic_DNA"/>
</dbReference>
<gene>
    <name evidence="3" type="ORF">ENF72_01210</name>
</gene>
<dbReference type="Pfam" id="PF13240">
    <property type="entry name" value="Zn_Ribbon_1"/>
    <property type="match status" value="1"/>
</dbReference>
<proteinExistence type="predicted"/>
<keyword evidence="1" id="KW-0472">Membrane</keyword>
<keyword evidence="1" id="KW-0812">Transmembrane</keyword>
<reference evidence="3" key="1">
    <citation type="journal article" date="2020" name="mSystems">
        <title>Genome- and Community-Level Interaction Insights into Carbon Utilization and Element Cycling Functions of Hydrothermarchaeota in Hydrothermal Sediment.</title>
        <authorList>
            <person name="Zhou Z."/>
            <person name="Liu Y."/>
            <person name="Xu W."/>
            <person name="Pan J."/>
            <person name="Luo Z.H."/>
            <person name="Li M."/>
        </authorList>
    </citation>
    <scope>NUCLEOTIDE SEQUENCE [LARGE SCALE GENOMIC DNA]</scope>
    <source>
        <strain evidence="3">HyVt-151</strain>
    </source>
</reference>
<sequence>MCARYEKLEEKPLKMKKPWLAALLNFILPGLGFIYVGTVGWIIGGIILLLFTLSGKYTPVVWLVTGAGIPEISAWFVLALFTTPICIYAVNRRNRKIKNKAKSTHAPPLTPAPQLPTTTVCPRCGAELRAGAKFCHRCGAKVESVLILDRKSRNFWLKLEEIHDRLVYIIGGLERLKGFDVHGLPGLGFGCDWAEAELNGLFGDEVIKHITGYVYNSREDRALREMTEYKEGKAYLKEEKLREFIISYNLFIKEVKETLGDKTIKNLSVEDFKHVEAPFLNSFEDLFSEIGAWQKYELAFKKLFELELSDESKNFLETKYSTLKKLMDESPFIVEQELSLIETEWNSLCSIMRKFVVYKDVIDLEGLDNCLRELYIQREEALTEPSDLSKNVDKSYIDSCFKFELTEEADERDIFEIEDGKLMHRKATGEGDLEGALNIAHRLKERYPDFDAIYGWISFIYKQMGRTDHAKQILLEGLNVCRRKHVICAKLGEIACENGNIEEAVCWWIRSLLLQLKTGVKEGDDIRSLLGLAAVAEAIGMDDLSKHLLRMADEIDPRVIRLTGEKVFSIYELVSEKPVNIRCALQVLSRKLSQQAVKN</sequence>
<evidence type="ECO:0000259" key="2">
    <source>
        <dbReference type="Pfam" id="PF13240"/>
    </source>
</evidence>
<name>A0A7C0Y0M1_THELI</name>
<dbReference type="Gene3D" id="1.25.40.10">
    <property type="entry name" value="Tetratricopeptide repeat domain"/>
    <property type="match status" value="1"/>
</dbReference>
<protein>
    <submittedName>
        <fullName evidence="3">Zinc-ribbon domain-containing protein</fullName>
    </submittedName>
</protein>
<dbReference type="InterPro" id="IPR038587">
    <property type="entry name" value="Ribosomal_eL40_sf"/>
</dbReference>
<evidence type="ECO:0000256" key="1">
    <source>
        <dbReference type="SAM" id="Phobius"/>
    </source>
</evidence>
<dbReference type="InterPro" id="IPR026870">
    <property type="entry name" value="Zinc_ribbon_dom"/>
</dbReference>
<dbReference type="InterPro" id="IPR011990">
    <property type="entry name" value="TPR-like_helical_dom_sf"/>
</dbReference>
<accession>A0A7C0Y0M1</accession>
<feature type="transmembrane region" description="Helical" evidence="1">
    <location>
        <begin position="72"/>
        <end position="90"/>
    </location>
</feature>
<dbReference type="SUPFAM" id="SSF48452">
    <property type="entry name" value="TPR-like"/>
    <property type="match status" value="1"/>
</dbReference>
<evidence type="ECO:0000313" key="3">
    <source>
        <dbReference type="EMBL" id="HDD31230.1"/>
    </source>
</evidence>
<dbReference type="Gene3D" id="4.10.1060.50">
    <property type="match status" value="1"/>
</dbReference>
<dbReference type="Proteomes" id="UP000886210">
    <property type="component" value="Unassembled WGS sequence"/>
</dbReference>